<dbReference type="GO" id="GO:0009295">
    <property type="term" value="C:nucleoid"/>
    <property type="evidence" value="ECO:0007669"/>
    <property type="project" value="UniProtKB-SubCell"/>
</dbReference>
<keyword evidence="5 6" id="KW-0131">Cell cycle</keyword>
<dbReference type="AlphaFoldDB" id="A0A1C4C067"/>
<name>A0A1C4C067_9GAMM</name>
<evidence type="ECO:0000313" key="8">
    <source>
        <dbReference type="Proteomes" id="UP000199670"/>
    </source>
</evidence>
<proteinExistence type="inferred from homology"/>
<dbReference type="GO" id="GO:0030261">
    <property type="term" value="P:chromosome condensation"/>
    <property type="evidence" value="ECO:0007669"/>
    <property type="project" value="UniProtKB-KW"/>
</dbReference>
<dbReference type="Gene3D" id="1.10.10.2260">
    <property type="entry name" value="MukE-like family, C-terminal domain"/>
    <property type="match status" value="1"/>
</dbReference>
<organism evidence="7 8">
    <name type="scientific">Gilliamella bombicola</name>
    <dbReference type="NCBI Taxonomy" id="1798182"/>
    <lineage>
        <taxon>Bacteria</taxon>
        <taxon>Pseudomonadati</taxon>
        <taxon>Pseudomonadota</taxon>
        <taxon>Gammaproteobacteria</taxon>
        <taxon>Orbales</taxon>
        <taxon>Orbaceae</taxon>
        <taxon>Gilliamella</taxon>
    </lineage>
</organism>
<dbReference type="HAMAP" id="MF_01802">
    <property type="entry name" value="MukE"/>
    <property type="match status" value="1"/>
</dbReference>
<dbReference type="GO" id="GO:0007059">
    <property type="term" value="P:chromosome segregation"/>
    <property type="evidence" value="ECO:0007669"/>
    <property type="project" value="UniProtKB-UniRule"/>
</dbReference>
<dbReference type="NCBIfam" id="NF003602">
    <property type="entry name" value="PRK05256.1"/>
    <property type="match status" value="1"/>
</dbReference>
<dbReference type="InterPro" id="IPR007385">
    <property type="entry name" value="Scp_MukE"/>
</dbReference>
<sequence>MSSTDTKDLEIEQTAHHLDDVMGRIAASSQASIDKYMPVKLAQAIANPIFPELDSLLRSGRHVGIDELDHHAFLMDFQLELEQFYQRYNVELIRAPEGFFYLRPRSTTLIPRSVLSELDMLVGKVLCYLYLSPERLAHEGIFTLQELFDELVSLADESKLLKLVNQRSTGSDLDRQKLFDKVKTALNRLRRLGMIFFIVGNDSSRFRINEAIFRFGADVRSGDDAQEAQLRLIRDGEAIKIESTLILDNDNNEEQDDDVNEEIE</sequence>
<dbReference type="InterPro" id="IPR042037">
    <property type="entry name" value="MukE_C"/>
</dbReference>
<evidence type="ECO:0000256" key="2">
    <source>
        <dbReference type="ARBA" id="ARBA00022618"/>
    </source>
</evidence>
<dbReference type="EMBL" id="FMAQ01000006">
    <property type="protein sequence ID" value="SCC12460.1"/>
    <property type="molecule type" value="Genomic_DNA"/>
</dbReference>
<dbReference type="Proteomes" id="UP000199670">
    <property type="component" value="Unassembled WGS sequence"/>
</dbReference>
<evidence type="ECO:0000256" key="3">
    <source>
        <dbReference type="ARBA" id="ARBA00022829"/>
    </source>
</evidence>
<evidence type="ECO:0000256" key="1">
    <source>
        <dbReference type="ARBA" id="ARBA00022490"/>
    </source>
</evidence>
<dbReference type="Pfam" id="PF04288">
    <property type="entry name" value="MukE"/>
    <property type="match status" value="1"/>
</dbReference>
<evidence type="ECO:0000313" key="7">
    <source>
        <dbReference type="EMBL" id="SCC12460.1"/>
    </source>
</evidence>
<keyword evidence="2 6" id="KW-0132">Cell division</keyword>
<accession>A0A1C4C067</accession>
<dbReference type="Gene3D" id="1.10.10.2250">
    <property type="match status" value="1"/>
</dbReference>
<evidence type="ECO:0000256" key="4">
    <source>
        <dbReference type="ARBA" id="ARBA00023067"/>
    </source>
</evidence>
<keyword evidence="1 6" id="KW-0963">Cytoplasm</keyword>
<comment type="function">
    <text evidence="6">Involved in chromosome condensation, segregation and cell cycle progression. May participate in facilitating chromosome segregation by condensation DNA from both sides of a centrally located replisome during cell division. Probably acts via its interaction with MukB and MukF.</text>
</comment>
<keyword evidence="4 6" id="KW-0226">DNA condensation</keyword>
<dbReference type="GO" id="GO:0005737">
    <property type="term" value="C:cytoplasm"/>
    <property type="evidence" value="ECO:0007669"/>
    <property type="project" value="UniProtKB-UniRule"/>
</dbReference>
<comment type="subcellular location">
    <subcellularLocation>
        <location evidence="6">Cytoplasm</location>
        <location evidence="6">Nucleoid</location>
    </subcellularLocation>
    <text evidence="6">Restricted to the nucleoid region.</text>
</comment>
<evidence type="ECO:0000256" key="6">
    <source>
        <dbReference type="HAMAP-Rule" id="MF_01802"/>
    </source>
</evidence>
<gene>
    <name evidence="6" type="primary">mukE</name>
    <name evidence="7" type="ORF">GA0061081_10680</name>
</gene>
<dbReference type="STRING" id="1798182.GA0061081_10680"/>
<keyword evidence="3 6" id="KW-0159">Chromosome partition</keyword>
<comment type="similarity">
    <text evidence="6">Belongs to the MukE family.</text>
</comment>
<dbReference type="GO" id="GO:0051301">
    <property type="term" value="P:cell division"/>
    <property type="evidence" value="ECO:0007669"/>
    <property type="project" value="UniProtKB-KW"/>
</dbReference>
<reference evidence="8" key="1">
    <citation type="submission" date="2016-08" db="EMBL/GenBank/DDBJ databases">
        <authorList>
            <person name="Varghese N."/>
            <person name="Submissions Spin"/>
        </authorList>
    </citation>
    <scope>NUCLEOTIDE SEQUENCE [LARGE SCALE GENOMIC DNA]</scope>
    <source>
        <strain evidence="8">R-53248</strain>
    </source>
</reference>
<dbReference type="GO" id="GO:0006260">
    <property type="term" value="P:DNA replication"/>
    <property type="evidence" value="ECO:0007669"/>
    <property type="project" value="UniProtKB-UniRule"/>
</dbReference>
<keyword evidence="8" id="KW-1185">Reference proteome</keyword>
<protein>
    <recommendedName>
        <fullName evidence="6">Chromosome partition protein MukE</fullName>
    </recommendedName>
</protein>
<evidence type="ECO:0000256" key="5">
    <source>
        <dbReference type="ARBA" id="ARBA00023306"/>
    </source>
</evidence>
<comment type="subunit">
    <text evidence="6">Interacts, and probably forms a ternary complex, with MukF and MukB. The complex formation is stimulated by calcium or magnesium.</text>
</comment>
<dbReference type="InterPro" id="IPR042038">
    <property type="entry name" value="MukE_N"/>
</dbReference>